<protein>
    <submittedName>
        <fullName evidence="1">Uncharacterized protein</fullName>
    </submittedName>
</protein>
<accession>A0A835Q0S6</accession>
<sequence>MTYKRLKHADDPRFFSFQIFFVENSTPACLAGFGGPTRLPEVSAEAAARDLWRGRVYRRRYLIGAISFDSSSTASPTARSSSSHHADDADAVALPEGNIGIIQLLCLRLHVHLAGEMPILPHQPGGARSPERLRRSLQLGHLSLYPYLSLPLFQLMMK</sequence>
<evidence type="ECO:0000313" key="1">
    <source>
        <dbReference type="EMBL" id="KAG0464106.1"/>
    </source>
</evidence>
<proteinExistence type="predicted"/>
<name>A0A835Q0S6_VANPL</name>
<dbReference type="OrthoDB" id="1105498at2759"/>
<organism evidence="1 2">
    <name type="scientific">Vanilla planifolia</name>
    <name type="common">Vanilla</name>
    <dbReference type="NCBI Taxonomy" id="51239"/>
    <lineage>
        <taxon>Eukaryota</taxon>
        <taxon>Viridiplantae</taxon>
        <taxon>Streptophyta</taxon>
        <taxon>Embryophyta</taxon>
        <taxon>Tracheophyta</taxon>
        <taxon>Spermatophyta</taxon>
        <taxon>Magnoliopsida</taxon>
        <taxon>Liliopsida</taxon>
        <taxon>Asparagales</taxon>
        <taxon>Orchidaceae</taxon>
        <taxon>Vanilloideae</taxon>
        <taxon>Vanilleae</taxon>
        <taxon>Vanilla</taxon>
    </lineage>
</organism>
<dbReference type="EMBL" id="JADCNL010000010">
    <property type="protein sequence ID" value="KAG0464106.1"/>
    <property type="molecule type" value="Genomic_DNA"/>
</dbReference>
<dbReference type="Proteomes" id="UP000636800">
    <property type="component" value="Chromosome 10"/>
</dbReference>
<gene>
    <name evidence="1" type="ORF">HPP92_020175</name>
</gene>
<evidence type="ECO:0000313" key="2">
    <source>
        <dbReference type="Proteomes" id="UP000636800"/>
    </source>
</evidence>
<dbReference type="AlphaFoldDB" id="A0A835Q0S6"/>
<keyword evidence="2" id="KW-1185">Reference proteome</keyword>
<reference evidence="1 2" key="1">
    <citation type="journal article" date="2020" name="Nat. Food">
        <title>A phased Vanilla planifolia genome enables genetic improvement of flavour and production.</title>
        <authorList>
            <person name="Hasing T."/>
            <person name="Tang H."/>
            <person name="Brym M."/>
            <person name="Khazi F."/>
            <person name="Huang T."/>
            <person name="Chambers A.H."/>
        </authorList>
    </citation>
    <scope>NUCLEOTIDE SEQUENCE [LARGE SCALE GENOMIC DNA]</scope>
    <source>
        <tissue evidence="1">Leaf</tissue>
    </source>
</reference>
<comment type="caution">
    <text evidence="1">The sequence shown here is derived from an EMBL/GenBank/DDBJ whole genome shotgun (WGS) entry which is preliminary data.</text>
</comment>